<evidence type="ECO:0000256" key="1">
    <source>
        <dbReference type="SAM" id="Phobius"/>
    </source>
</evidence>
<sequence length="70" mass="8056">MCISLLALLDLFRLVMTISYVMLVVWMDLVSIRKLVEVIPRFPEYCSPLRPIKMDRIRSMAGTSVQTGHT</sequence>
<keyword evidence="1" id="KW-0812">Transmembrane</keyword>
<feature type="transmembrane region" description="Helical" evidence="1">
    <location>
        <begin position="12"/>
        <end position="32"/>
    </location>
</feature>
<accession>A0A6J4U9V9</accession>
<gene>
    <name evidence="2" type="ORF">AVDCRST_MAG43-441</name>
</gene>
<protein>
    <submittedName>
        <fullName evidence="2">Uncharacterized protein</fullName>
    </submittedName>
</protein>
<name>A0A6J4U9V9_9BACT</name>
<dbReference type="AlphaFoldDB" id="A0A6J4U9V9"/>
<organism evidence="2">
    <name type="scientific">uncultured Thermomicrobiales bacterium</name>
    <dbReference type="NCBI Taxonomy" id="1645740"/>
    <lineage>
        <taxon>Bacteria</taxon>
        <taxon>Pseudomonadati</taxon>
        <taxon>Thermomicrobiota</taxon>
        <taxon>Thermomicrobia</taxon>
        <taxon>Thermomicrobiales</taxon>
        <taxon>environmental samples</taxon>
    </lineage>
</organism>
<evidence type="ECO:0000313" key="2">
    <source>
        <dbReference type="EMBL" id="CAA9544311.1"/>
    </source>
</evidence>
<proteinExistence type="predicted"/>
<reference evidence="2" key="1">
    <citation type="submission" date="2020-02" db="EMBL/GenBank/DDBJ databases">
        <authorList>
            <person name="Meier V. D."/>
        </authorList>
    </citation>
    <scope>NUCLEOTIDE SEQUENCE</scope>
    <source>
        <strain evidence="2">AVDCRST_MAG43</strain>
    </source>
</reference>
<keyword evidence="1" id="KW-0472">Membrane</keyword>
<dbReference type="EMBL" id="CADCWI010000022">
    <property type="protein sequence ID" value="CAA9544311.1"/>
    <property type="molecule type" value="Genomic_DNA"/>
</dbReference>
<keyword evidence="1" id="KW-1133">Transmembrane helix</keyword>